<keyword evidence="2" id="KW-1185">Reference proteome</keyword>
<sequence length="222" mass="23599">MRDGLLQVELSGADGVAVLSPFGLLGPSTYTRMRDVLLKTVLAEPTAVVVDMSDLMVEPDAARSVFHAVWTQVAEWPGVPILLAAAGRPVDWALPSYATVEDALATVGAPPVRWVVRTPLPLRDSGGFARVVAEETCRLWGLGGISAEAADLADALVGLAARGVRPTVVFEWWRGRLVVGASEDVVVPCDPLDLRFAATGANRCGWSTTWSDGTLLWAVLDP</sequence>
<evidence type="ECO:0000313" key="1">
    <source>
        <dbReference type="EMBL" id="RKT54080.1"/>
    </source>
</evidence>
<proteinExistence type="predicted"/>
<organism evidence="1 2">
    <name type="scientific">Saccharothrix australiensis</name>
    <dbReference type="NCBI Taxonomy" id="2072"/>
    <lineage>
        <taxon>Bacteria</taxon>
        <taxon>Bacillati</taxon>
        <taxon>Actinomycetota</taxon>
        <taxon>Actinomycetes</taxon>
        <taxon>Pseudonocardiales</taxon>
        <taxon>Pseudonocardiaceae</taxon>
        <taxon>Saccharothrix</taxon>
    </lineage>
</organism>
<evidence type="ECO:0000313" key="2">
    <source>
        <dbReference type="Proteomes" id="UP000282084"/>
    </source>
</evidence>
<name>A0A495VZ01_9PSEU</name>
<comment type="caution">
    <text evidence="1">The sequence shown here is derived from an EMBL/GenBank/DDBJ whole genome shotgun (WGS) entry which is preliminary data.</text>
</comment>
<dbReference type="OrthoDB" id="4327509at2"/>
<dbReference type="Gene3D" id="3.30.750.24">
    <property type="entry name" value="STAS domain"/>
    <property type="match status" value="1"/>
</dbReference>
<dbReference type="InterPro" id="IPR036513">
    <property type="entry name" value="STAS_dom_sf"/>
</dbReference>
<protein>
    <recommendedName>
        <fullName evidence="3">STAS domain-containing protein</fullName>
    </recommendedName>
</protein>
<gene>
    <name evidence="1" type="ORF">C8E97_2669</name>
</gene>
<evidence type="ECO:0008006" key="3">
    <source>
        <dbReference type="Google" id="ProtNLM"/>
    </source>
</evidence>
<reference evidence="1 2" key="1">
    <citation type="submission" date="2018-10" db="EMBL/GenBank/DDBJ databases">
        <title>Sequencing the genomes of 1000 actinobacteria strains.</title>
        <authorList>
            <person name="Klenk H.-P."/>
        </authorList>
    </citation>
    <scope>NUCLEOTIDE SEQUENCE [LARGE SCALE GENOMIC DNA]</scope>
    <source>
        <strain evidence="1 2">DSM 43800</strain>
    </source>
</reference>
<dbReference type="Proteomes" id="UP000282084">
    <property type="component" value="Unassembled WGS sequence"/>
</dbReference>
<accession>A0A495VZ01</accession>
<dbReference type="AlphaFoldDB" id="A0A495VZ01"/>
<dbReference type="EMBL" id="RBXO01000001">
    <property type="protein sequence ID" value="RKT54080.1"/>
    <property type="molecule type" value="Genomic_DNA"/>
</dbReference>